<dbReference type="InterPro" id="IPR015163">
    <property type="entry name" value="Cdc6_C"/>
</dbReference>
<sequence length="335" mass="38480">MTVIEDETPLKQEYIPEEIVGKKQEEKFLSENLEHRNLHIHGPRGTGKTHLVRKALDESEARTCYISGLKHRTQYKALQEILSQLTRDEVSSGYHTSELQRKIEEHTEVMDIVVVLDELDFLLLNDGEDLLYFLSRLPNRPKITAITSNAENLQEQLEPRTYSSLQPRRIQFEPYTGEQIYEILADRASKSLAKKSVHRNAVTYIAPSTQNAEIALTWLKTAAKNTENAVTEELVKELRHNAFEAYTAGKLEHLSQHHELLYHAVEDLAEEDEAVNAGEVYQRYQSVASEEDVSVLSDRRISDFLKQLEKLGLINADYHYGGKKGKTREIQLNRL</sequence>
<dbReference type="PANTHER" id="PTHR10763:SF26">
    <property type="entry name" value="CELL DIVISION CONTROL PROTEIN 6 HOMOLOG"/>
    <property type="match status" value="1"/>
</dbReference>
<dbReference type="InterPro" id="IPR027417">
    <property type="entry name" value="P-loop_NTPase"/>
</dbReference>
<dbReference type="InterPro" id="IPR003593">
    <property type="entry name" value="AAA+_ATPase"/>
</dbReference>
<evidence type="ECO:0000313" key="8">
    <source>
        <dbReference type="Proteomes" id="UP000466535"/>
    </source>
</evidence>
<organism evidence="7 8">
    <name type="scientific">Halovenus carboxidivorans</name>
    <dbReference type="NCBI Taxonomy" id="2692199"/>
    <lineage>
        <taxon>Archaea</taxon>
        <taxon>Methanobacteriati</taxon>
        <taxon>Methanobacteriota</taxon>
        <taxon>Stenosarchaea group</taxon>
        <taxon>Halobacteria</taxon>
        <taxon>Halobacteriales</taxon>
        <taxon>Haloarculaceae</taxon>
        <taxon>Halovenus</taxon>
    </lineage>
</organism>
<dbReference type="Proteomes" id="UP000466535">
    <property type="component" value="Unassembled WGS sequence"/>
</dbReference>
<proteinExistence type="inferred from homology"/>
<evidence type="ECO:0000256" key="1">
    <source>
        <dbReference type="ARBA" id="ARBA00006184"/>
    </source>
</evidence>
<dbReference type="CDD" id="cd00009">
    <property type="entry name" value="AAA"/>
    <property type="match status" value="1"/>
</dbReference>
<evidence type="ECO:0000256" key="3">
    <source>
        <dbReference type="ARBA" id="ARBA00022741"/>
    </source>
</evidence>
<feature type="domain" description="AAA+ ATPase" evidence="5">
    <location>
        <begin position="34"/>
        <end position="171"/>
    </location>
</feature>
<dbReference type="Pfam" id="PF13401">
    <property type="entry name" value="AAA_22"/>
    <property type="match status" value="1"/>
</dbReference>
<evidence type="ECO:0000256" key="4">
    <source>
        <dbReference type="ARBA" id="ARBA00022840"/>
    </source>
</evidence>
<dbReference type="GO" id="GO:0016887">
    <property type="term" value="F:ATP hydrolysis activity"/>
    <property type="evidence" value="ECO:0007669"/>
    <property type="project" value="InterPro"/>
</dbReference>
<dbReference type="Gene3D" id="3.40.50.300">
    <property type="entry name" value="P-loop containing nucleotide triphosphate hydrolases"/>
    <property type="match status" value="1"/>
</dbReference>
<name>A0A6B0TGT0_9EURY</name>
<dbReference type="SMART" id="SM01074">
    <property type="entry name" value="Cdc6_C"/>
    <property type="match status" value="1"/>
</dbReference>
<dbReference type="CDD" id="cd08768">
    <property type="entry name" value="Cdc6_C"/>
    <property type="match status" value="1"/>
</dbReference>
<dbReference type="SUPFAM" id="SSF46785">
    <property type="entry name" value="Winged helix' DNA-binding domain"/>
    <property type="match status" value="1"/>
</dbReference>
<dbReference type="Gene3D" id="1.10.8.60">
    <property type="match status" value="1"/>
</dbReference>
<reference evidence="7 8" key="1">
    <citation type="submission" date="2019-12" db="EMBL/GenBank/DDBJ databases">
        <title>Isolation and characterization of three novel carbon monoxide-oxidizing members of Halobacteria from salione crusts and soils.</title>
        <authorList>
            <person name="Myers M.R."/>
            <person name="King G.M."/>
        </authorList>
    </citation>
    <scope>NUCLEOTIDE SEQUENCE [LARGE SCALE GENOMIC DNA]</scope>
    <source>
        <strain evidence="7 8">WSH3</strain>
    </source>
</reference>
<dbReference type="AlphaFoldDB" id="A0A6B0TGT0"/>
<evidence type="ECO:0000259" key="6">
    <source>
        <dbReference type="SMART" id="SM01074"/>
    </source>
</evidence>
<evidence type="ECO:0000256" key="2">
    <source>
        <dbReference type="ARBA" id="ARBA00022705"/>
    </source>
</evidence>
<protein>
    <submittedName>
        <fullName evidence="7">AAA family ATPase</fullName>
    </submittedName>
</protein>
<evidence type="ECO:0000259" key="5">
    <source>
        <dbReference type="SMART" id="SM00382"/>
    </source>
</evidence>
<dbReference type="SUPFAM" id="SSF52540">
    <property type="entry name" value="P-loop containing nucleoside triphosphate hydrolases"/>
    <property type="match status" value="1"/>
</dbReference>
<keyword evidence="2" id="KW-0235">DNA replication</keyword>
<keyword evidence="3" id="KW-0547">Nucleotide-binding</keyword>
<dbReference type="EMBL" id="WUUT01000004">
    <property type="protein sequence ID" value="MXR52399.1"/>
    <property type="molecule type" value="Genomic_DNA"/>
</dbReference>
<dbReference type="GO" id="GO:0005524">
    <property type="term" value="F:ATP binding"/>
    <property type="evidence" value="ECO:0007669"/>
    <property type="project" value="UniProtKB-KW"/>
</dbReference>
<dbReference type="SMART" id="SM00382">
    <property type="entry name" value="AAA"/>
    <property type="match status" value="1"/>
</dbReference>
<accession>A0A6B0TGT0</accession>
<gene>
    <name evidence="7" type="ORF">GRX03_12390</name>
</gene>
<dbReference type="GO" id="GO:0006260">
    <property type="term" value="P:DNA replication"/>
    <property type="evidence" value="ECO:0007669"/>
    <property type="project" value="UniProtKB-KW"/>
</dbReference>
<comment type="caution">
    <text evidence="7">The sequence shown here is derived from an EMBL/GenBank/DDBJ whole genome shotgun (WGS) entry which is preliminary data.</text>
</comment>
<dbReference type="Gene3D" id="1.10.10.10">
    <property type="entry name" value="Winged helix-like DNA-binding domain superfamily/Winged helix DNA-binding domain"/>
    <property type="match status" value="1"/>
</dbReference>
<dbReference type="InterPro" id="IPR050311">
    <property type="entry name" value="ORC1/CDC6"/>
</dbReference>
<keyword evidence="4" id="KW-0067">ATP-binding</keyword>
<dbReference type="PANTHER" id="PTHR10763">
    <property type="entry name" value="CELL DIVISION CONTROL PROTEIN 6-RELATED"/>
    <property type="match status" value="1"/>
</dbReference>
<dbReference type="InterPro" id="IPR049945">
    <property type="entry name" value="AAA_22"/>
</dbReference>
<feature type="domain" description="Cdc6 C-terminal" evidence="6">
    <location>
        <begin position="261"/>
        <end position="335"/>
    </location>
</feature>
<dbReference type="Pfam" id="PF09079">
    <property type="entry name" value="WHD_Cdc6"/>
    <property type="match status" value="1"/>
</dbReference>
<keyword evidence="8" id="KW-1185">Reference proteome</keyword>
<comment type="similarity">
    <text evidence="1">Belongs to the CDC6/cdc18 family.</text>
</comment>
<evidence type="ECO:0000313" key="7">
    <source>
        <dbReference type="EMBL" id="MXR52399.1"/>
    </source>
</evidence>
<dbReference type="InterPro" id="IPR036390">
    <property type="entry name" value="WH_DNA-bd_sf"/>
</dbReference>
<dbReference type="OrthoDB" id="270161at2157"/>
<dbReference type="InterPro" id="IPR036388">
    <property type="entry name" value="WH-like_DNA-bd_sf"/>
</dbReference>